<protein>
    <recommendedName>
        <fullName evidence="1">Reverse transcriptase zinc-binding domain-containing protein</fullName>
    </recommendedName>
</protein>
<gene>
    <name evidence="2" type="ORF">V6N11_022342</name>
</gene>
<dbReference type="Proteomes" id="UP001396334">
    <property type="component" value="Unassembled WGS sequence"/>
</dbReference>
<evidence type="ECO:0000259" key="1">
    <source>
        <dbReference type="Pfam" id="PF13966"/>
    </source>
</evidence>
<feature type="domain" description="Reverse transcriptase zinc-binding" evidence="1">
    <location>
        <begin position="50"/>
        <end position="136"/>
    </location>
</feature>
<evidence type="ECO:0000313" key="3">
    <source>
        <dbReference type="Proteomes" id="UP001396334"/>
    </source>
</evidence>
<sequence length="368" mass="41904">MVSASGTWDWSRFSTLLPQEVLDQIAATQPPQGWLDSDTPGWRWTVSQQFTTASAYAFIMDIDLSSIDPIWNKVWSLSIPQRVKTFLWLTIHNRNLTNAERFRRHLTISALCDVCGSAMEDMDHILRHCRPARSLWSRIVQPAFLSDFLNMPFAVWLRINIGQSSDTQWYGPRWEARFAIFYWLLWKDRCSVVIGSDFNLKDDLLFRGNRLVEECFQGATNRLLVSRHEQASTPTWCLPIPGWVKGNVDASVNTNTDQAAIEVIRILQRSSPSLSSTGLVASIQCLTERPWELVIRHVPRSGNALADKLSKWGRIHSPDSVLFDHPPSFLSAMVTADKGSRLRDSILVLDWQRDAHAVCFNLRPDPGG</sequence>
<keyword evidence="3" id="KW-1185">Reference proteome</keyword>
<proteinExistence type="predicted"/>
<dbReference type="EMBL" id="JBBPBN010000005">
    <property type="protein sequence ID" value="KAK9037431.1"/>
    <property type="molecule type" value="Genomic_DNA"/>
</dbReference>
<dbReference type="PANTHER" id="PTHR47723:SF19">
    <property type="entry name" value="POLYNUCLEOTIDYL TRANSFERASE, RIBONUCLEASE H-LIKE SUPERFAMILY PROTEIN"/>
    <property type="match status" value="1"/>
</dbReference>
<reference evidence="2 3" key="1">
    <citation type="journal article" date="2024" name="G3 (Bethesda)">
        <title>Genome assembly of Hibiscus sabdariffa L. provides insights into metabolisms of medicinal natural products.</title>
        <authorList>
            <person name="Kim T."/>
        </authorList>
    </citation>
    <scope>NUCLEOTIDE SEQUENCE [LARGE SCALE GENOMIC DNA]</scope>
    <source>
        <strain evidence="2">TK-2024</strain>
        <tissue evidence="2">Old leaves</tissue>
    </source>
</reference>
<evidence type="ECO:0000313" key="2">
    <source>
        <dbReference type="EMBL" id="KAK9037431.1"/>
    </source>
</evidence>
<dbReference type="InterPro" id="IPR053151">
    <property type="entry name" value="RNase_H-like"/>
</dbReference>
<organism evidence="2 3">
    <name type="scientific">Hibiscus sabdariffa</name>
    <name type="common">roselle</name>
    <dbReference type="NCBI Taxonomy" id="183260"/>
    <lineage>
        <taxon>Eukaryota</taxon>
        <taxon>Viridiplantae</taxon>
        <taxon>Streptophyta</taxon>
        <taxon>Embryophyta</taxon>
        <taxon>Tracheophyta</taxon>
        <taxon>Spermatophyta</taxon>
        <taxon>Magnoliopsida</taxon>
        <taxon>eudicotyledons</taxon>
        <taxon>Gunneridae</taxon>
        <taxon>Pentapetalae</taxon>
        <taxon>rosids</taxon>
        <taxon>malvids</taxon>
        <taxon>Malvales</taxon>
        <taxon>Malvaceae</taxon>
        <taxon>Malvoideae</taxon>
        <taxon>Hibiscus</taxon>
    </lineage>
</organism>
<dbReference type="Pfam" id="PF13966">
    <property type="entry name" value="zf-RVT"/>
    <property type="match status" value="1"/>
</dbReference>
<comment type="caution">
    <text evidence="2">The sequence shown here is derived from an EMBL/GenBank/DDBJ whole genome shotgun (WGS) entry which is preliminary data.</text>
</comment>
<name>A0ABR2TJB4_9ROSI</name>
<dbReference type="PANTHER" id="PTHR47723">
    <property type="entry name" value="OS05G0353850 PROTEIN"/>
    <property type="match status" value="1"/>
</dbReference>
<accession>A0ABR2TJB4</accession>
<dbReference type="InterPro" id="IPR026960">
    <property type="entry name" value="RVT-Znf"/>
</dbReference>